<proteinExistence type="predicted"/>
<comment type="caution">
    <text evidence="1">The sequence shown here is derived from an EMBL/GenBank/DDBJ whole genome shotgun (WGS) entry which is preliminary data.</text>
</comment>
<dbReference type="Proteomes" id="UP000237682">
    <property type="component" value="Unassembled WGS sequence"/>
</dbReference>
<evidence type="ECO:0000313" key="1">
    <source>
        <dbReference type="EMBL" id="PRH84557.1"/>
    </source>
</evidence>
<dbReference type="AlphaFoldDB" id="A0A2S9Q5E0"/>
<gene>
    <name evidence="1" type="ORF">C5L14_26960</name>
</gene>
<dbReference type="InterPro" id="IPR021270">
    <property type="entry name" value="DUF2849"/>
</dbReference>
<sequence>MPLAITANRLRDGRVVFRTPSGSWSLDVADSAIEPDQATADAILASVNAAANEQDVVEIYAVELDVSGERPRPAKLREAIRALGPTIAYLPKTELAEAAE</sequence>
<dbReference type="RefSeq" id="WP_105865214.1">
    <property type="nucleotide sequence ID" value="NZ_PUEJ01000013.1"/>
</dbReference>
<evidence type="ECO:0000313" key="2">
    <source>
        <dbReference type="Proteomes" id="UP000237682"/>
    </source>
</evidence>
<keyword evidence="2" id="KW-1185">Reference proteome</keyword>
<dbReference type="EMBL" id="PUEJ01000013">
    <property type="protein sequence ID" value="PRH84557.1"/>
    <property type="molecule type" value="Genomic_DNA"/>
</dbReference>
<organism evidence="1 2">
    <name type="scientific">Labrys okinawensis</name>
    <dbReference type="NCBI Taxonomy" id="346911"/>
    <lineage>
        <taxon>Bacteria</taxon>
        <taxon>Pseudomonadati</taxon>
        <taxon>Pseudomonadota</taxon>
        <taxon>Alphaproteobacteria</taxon>
        <taxon>Hyphomicrobiales</taxon>
        <taxon>Xanthobacteraceae</taxon>
        <taxon>Labrys</taxon>
    </lineage>
</organism>
<dbReference type="OrthoDB" id="9815695at2"/>
<reference evidence="1 2" key="1">
    <citation type="submission" date="2018-02" db="EMBL/GenBank/DDBJ databases">
        <title>Whole genome sequencing of endophytic bacterium.</title>
        <authorList>
            <person name="Eedara R."/>
            <person name="Podile A.R."/>
        </authorList>
    </citation>
    <scope>NUCLEOTIDE SEQUENCE [LARGE SCALE GENOMIC DNA]</scope>
    <source>
        <strain evidence="1 2">RP1T</strain>
    </source>
</reference>
<dbReference type="Pfam" id="PF11011">
    <property type="entry name" value="DUF2849"/>
    <property type="match status" value="1"/>
</dbReference>
<accession>A0A2S9Q5E0</accession>
<name>A0A2S9Q5E0_9HYPH</name>
<protein>
    <submittedName>
        <fullName evidence="1">DUF2849 domain-containing protein</fullName>
    </submittedName>
</protein>